<feature type="domain" description="Methyltransferase" evidence="3">
    <location>
        <begin position="33"/>
        <end position="123"/>
    </location>
</feature>
<dbReference type="Gene3D" id="3.40.50.150">
    <property type="entry name" value="Vaccinia Virus protein VP39"/>
    <property type="match status" value="1"/>
</dbReference>
<dbReference type="RefSeq" id="WP_010757515.1">
    <property type="nucleotide sequence ID" value="NZ_ASWD01000001.1"/>
</dbReference>
<sequence>MWNATMYNCYGQERMQPSIDLVNQIREKNFETILDVGCGTGISTATIAAVWKNADITGVDFSSEMLVEAQKLLPEVSFIQRDCRESIADLGSFDLIFSNAFLQWLPQQDEFMQQSFAMLTKGGVFAVQIPLFNEMPANQCIKEAEALFPKQLVNLAAENYLVHSSSEYYNMLAKLTGNISMWVTEYYHEMASHEQVLDFLKGAPLRVQLDRLDKQEQTQFLQEISKNLRQAYPCQENGQVLFPFRRLFLVGVK</sequence>
<dbReference type="HOGENOM" id="CLU_037990_5_2_9"/>
<gene>
    <name evidence="4" type="ORF">UAU_02525</name>
</gene>
<comment type="caution">
    <text evidence="4">The sequence shown here is derived from an EMBL/GenBank/DDBJ whole genome shotgun (WGS) entry which is preliminary data.</text>
</comment>
<dbReference type="EMBL" id="AJAQ01000016">
    <property type="protein sequence ID" value="EOH93829.1"/>
    <property type="molecule type" value="Genomic_DNA"/>
</dbReference>
<dbReference type="STRING" id="160454.RV10_GL000634"/>
<dbReference type="GO" id="GO:0030798">
    <property type="term" value="F:trans-aconitate 2-methyltransferase activity"/>
    <property type="evidence" value="ECO:0007669"/>
    <property type="project" value="InterPro"/>
</dbReference>
<dbReference type="AlphaFoldDB" id="R2T0P7"/>
<dbReference type="InterPro" id="IPR023149">
    <property type="entry name" value="Trans_acon_MeTrfase_C"/>
</dbReference>
<protein>
    <recommendedName>
        <fullName evidence="3">Methyltransferase domain-containing protein</fullName>
    </recommendedName>
</protein>
<evidence type="ECO:0000259" key="3">
    <source>
        <dbReference type="Pfam" id="PF13649"/>
    </source>
</evidence>
<dbReference type="PANTHER" id="PTHR43861">
    <property type="entry name" value="TRANS-ACONITATE 2-METHYLTRANSFERASE-RELATED"/>
    <property type="match status" value="1"/>
</dbReference>
<evidence type="ECO:0000313" key="4">
    <source>
        <dbReference type="EMBL" id="EOH93829.1"/>
    </source>
</evidence>
<dbReference type="CDD" id="cd02440">
    <property type="entry name" value="AdoMet_MTases"/>
    <property type="match status" value="1"/>
</dbReference>
<dbReference type="PATRIC" id="fig|1158607.3.peg.2501"/>
<dbReference type="GO" id="GO:0032259">
    <property type="term" value="P:methylation"/>
    <property type="evidence" value="ECO:0007669"/>
    <property type="project" value="UniProtKB-KW"/>
</dbReference>
<dbReference type="SUPFAM" id="SSF53335">
    <property type="entry name" value="S-adenosyl-L-methionine-dependent methyltransferases"/>
    <property type="match status" value="1"/>
</dbReference>
<proteinExistence type="predicted"/>
<dbReference type="InterPro" id="IPR029063">
    <property type="entry name" value="SAM-dependent_MTases_sf"/>
</dbReference>
<name>R2T0P7_9ENTE</name>
<dbReference type="Proteomes" id="UP000013782">
    <property type="component" value="Unassembled WGS sequence"/>
</dbReference>
<evidence type="ECO:0000256" key="1">
    <source>
        <dbReference type="ARBA" id="ARBA00022603"/>
    </source>
</evidence>
<reference evidence="4 5" key="1">
    <citation type="submission" date="2013-02" db="EMBL/GenBank/DDBJ databases">
        <title>The Genome Sequence of Enterococcus pallens BAA-351.</title>
        <authorList>
            <consortium name="The Broad Institute Genome Sequencing Platform"/>
            <consortium name="The Broad Institute Genome Sequencing Center for Infectious Disease"/>
            <person name="Earl A.M."/>
            <person name="Gilmore M.S."/>
            <person name="Lebreton F."/>
            <person name="Walker B."/>
            <person name="Young S.K."/>
            <person name="Zeng Q."/>
            <person name="Gargeya S."/>
            <person name="Fitzgerald M."/>
            <person name="Haas B."/>
            <person name="Abouelleil A."/>
            <person name="Alvarado L."/>
            <person name="Arachchi H.M."/>
            <person name="Berlin A.M."/>
            <person name="Chapman S.B."/>
            <person name="Dewar J."/>
            <person name="Goldberg J."/>
            <person name="Griggs A."/>
            <person name="Gujja S."/>
            <person name="Hansen M."/>
            <person name="Howarth C."/>
            <person name="Imamovic A."/>
            <person name="Larimer J."/>
            <person name="McCowan C."/>
            <person name="Murphy C."/>
            <person name="Neiman D."/>
            <person name="Pearson M."/>
            <person name="Priest M."/>
            <person name="Roberts A."/>
            <person name="Saif S."/>
            <person name="Shea T."/>
            <person name="Sisk P."/>
            <person name="Sykes S."/>
            <person name="Wortman J."/>
            <person name="Nusbaum C."/>
            <person name="Birren B."/>
        </authorList>
    </citation>
    <scope>NUCLEOTIDE SEQUENCE [LARGE SCALE GENOMIC DNA]</scope>
    <source>
        <strain evidence="4 5">ATCC BAA-351</strain>
    </source>
</reference>
<evidence type="ECO:0000313" key="5">
    <source>
        <dbReference type="Proteomes" id="UP000013782"/>
    </source>
</evidence>
<keyword evidence="5" id="KW-1185">Reference proteome</keyword>
<evidence type="ECO:0000256" key="2">
    <source>
        <dbReference type="ARBA" id="ARBA00022679"/>
    </source>
</evidence>
<accession>R2T0P7</accession>
<dbReference type="Pfam" id="PF13649">
    <property type="entry name" value="Methyltransf_25"/>
    <property type="match status" value="1"/>
</dbReference>
<dbReference type="eggNOG" id="COG4106">
    <property type="taxonomic scope" value="Bacteria"/>
</dbReference>
<dbReference type="InterPro" id="IPR041698">
    <property type="entry name" value="Methyltransf_25"/>
</dbReference>
<dbReference type="OrthoDB" id="9760689at2"/>
<keyword evidence="2" id="KW-0808">Transferase</keyword>
<dbReference type="Gene3D" id="1.10.150.290">
    <property type="entry name" value="S-adenosyl-L-methionine-dependent methyltransferases"/>
    <property type="match status" value="1"/>
</dbReference>
<organism evidence="4 5">
    <name type="scientific">Enterococcus pallens ATCC BAA-351</name>
    <dbReference type="NCBI Taxonomy" id="1158607"/>
    <lineage>
        <taxon>Bacteria</taxon>
        <taxon>Bacillati</taxon>
        <taxon>Bacillota</taxon>
        <taxon>Bacilli</taxon>
        <taxon>Lactobacillales</taxon>
        <taxon>Enterococcaceae</taxon>
        <taxon>Enterococcus</taxon>
    </lineage>
</organism>
<dbReference type="PANTHER" id="PTHR43861:SF1">
    <property type="entry name" value="TRANS-ACONITATE 2-METHYLTRANSFERASE"/>
    <property type="match status" value="1"/>
</dbReference>
<keyword evidence="1" id="KW-0489">Methyltransferase</keyword>